<keyword evidence="2" id="KW-1185">Reference proteome</keyword>
<protein>
    <submittedName>
        <fullName evidence="1">Uncharacterized protein</fullName>
    </submittedName>
</protein>
<gene>
    <name evidence="1" type="ORF">PsorP6_010533</name>
</gene>
<evidence type="ECO:0000313" key="1">
    <source>
        <dbReference type="EMBL" id="KAI9910187.1"/>
    </source>
</evidence>
<name>A0ACC0VV82_9STRA</name>
<dbReference type="EMBL" id="CM047585">
    <property type="protein sequence ID" value="KAI9910187.1"/>
    <property type="molecule type" value="Genomic_DNA"/>
</dbReference>
<sequence>MTTRRNFYSRDYASSAHDLNRPELDKSHSRSATLSDDFSGFSLCHSSCNMEQSEHELHQDIVATRAKLEAAVRHDAKGVGWKHSRGKNGVHLAEMKPQYASNEFEDDTDLLYAVIAKIEVRCHLNEALSVLLHQESDGYDSTMKALCGNQFKQGHVIFHQSAHAPEAGADHVHPDETPKQAAITVTSATMRPSASLKLRFQSRHRLQELVFSTYTYQDADKKHAVHLMKTVPRNLHKQPLLRSAPNSLLGSEMDHIGIGFDLRFVPHPGGSSRQCTRIFAHAYASDRPALLFSTSASNEPEGGKQGAEAVNIRRRRATLMNPETRNIMRIMTATLSQFERVIRRRRFGFQAFIDLAQAQADLLLEKNCMICRKTFHFFRQYLFCQMCGHMVCGECSDLYDVEARIGVIRQDRCCKQCVVRVDACKFDDEDLLPALGPLIVDTPSEEWTTPPTATLSPATRPAKQGFAPEVDDSDLTKQLCSEDAVTRSRALEILETLVDRSPTFAPSDVSLSARTSYASIRESSSPSKKPTQVEHVFAGIENHLNETLSKAQRNVRVNACDVSDRTRDYKLRFDASKVTHKDIPLAPTPEATKDARRVQWIKSSGALEDDYDRSALNLIAQVAAKRLGCPIGVVTMIDDERFYAVGDYNLPPEARTLPRDEVLCMHSVYAQKPLVIKNPQRDMRFSKMPCVDNLGVKFYAGFPLRAQSGEVIGNLCAIDAVAHNNISTKDYSTMETLAKLASDLLTTTTCGLPICV</sequence>
<proteinExistence type="predicted"/>
<evidence type="ECO:0000313" key="2">
    <source>
        <dbReference type="Proteomes" id="UP001163321"/>
    </source>
</evidence>
<comment type="caution">
    <text evidence="1">The sequence shown here is derived from an EMBL/GenBank/DDBJ whole genome shotgun (WGS) entry which is preliminary data.</text>
</comment>
<accession>A0ACC0VV82</accession>
<organism evidence="1 2">
    <name type="scientific">Peronosclerospora sorghi</name>
    <dbReference type="NCBI Taxonomy" id="230839"/>
    <lineage>
        <taxon>Eukaryota</taxon>
        <taxon>Sar</taxon>
        <taxon>Stramenopiles</taxon>
        <taxon>Oomycota</taxon>
        <taxon>Peronosporomycetes</taxon>
        <taxon>Peronosporales</taxon>
        <taxon>Peronosporaceae</taxon>
        <taxon>Peronosclerospora</taxon>
    </lineage>
</organism>
<dbReference type="Proteomes" id="UP001163321">
    <property type="component" value="Chromosome 6"/>
</dbReference>
<reference evidence="1 2" key="1">
    <citation type="journal article" date="2022" name="bioRxiv">
        <title>The genome of the oomycete Peronosclerospora sorghi, a cosmopolitan pathogen of maize and sorghum, is inflated with dispersed pseudogenes.</title>
        <authorList>
            <person name="Fletcher K."/>
            <person name="Martin F."/>
            <person name="Isakeit T."/>
            <person name="Cavanaugh K."/>
            <person name="Magill C."/>
            <person name="Michelmore R."/>
        </authorList>
    </citation>
    <scope>NUCLEOTIDE SEQUENCE [LARGE SCALE GENOMIC DNA]</scope>
    <source>
        <strain evidence="1">P6</strain>
    </source>
</reference>